<evidence type="ECO:0000256" key="2">
    <source>
        <dbReference type="ARBA" id="ARBA00023015"/>
    </source>
</evidence>
<dbReference type="Gene3D" id="1.10.1740.10">
    <property type="match status" value="1"/>
</dbReference>
<dbReference type="InterPro" id="IPR039425">
    <property type="entry name" value="RNA_pol_sigma-70-like"/>
</dbReference>
<comment type="similarity">
    <text evidence="1">Belongs to the sigma-70 factor family. ECF subfamily.</text>
</comment>
<keyword evidence="5" id="KW-0804">Transcription</keyword>
<keyword evidence="2" id="KW-0805">Transcription regulation</keyword>
<sequence>MEPGRIVEQAAAGDEQAWETLVREHSGRLRAVAAGFRLSRSDAEDAMQATWVALVHHVGALHSHDRVGAWLATTMRRNCLRILQRQRYETPVDDLPALVADRAAAVDCAVVTAELAATVWRSVGLLPARQADLLRALFADGERSYQEIAAALSMPVGAIGPVRQRALHRLGLLLDETGVVPADLGLCA</sequence>
<keyword evidence="4" id="KW-0238">DNA-binding</keyword>
<proteinExistence type="inferred from homology"/>
<evidence type="ECO:0000256" key="1">
    <source>
        <dbReference type="ARBA" id="ARBA00010641"/>
    </source>
</evidence>
<gene>
    <name evidence="7" type="ORF">ADL15_32180</name>
</gene>
<feature type="domain" description="RNA polymerase sigma-70 region 2" evidence="6">
    <location>
        <begin position="21"/>
        <end position="87"/>
    </location>
</feature>
<dbReference type="InterPro" id="IPR007627">
    <property type="entry name" value="RNA_pol_sigma70_r2"/>
</dbReference>
<dbReference type="InterPro" id="IPR014284">
    <property type="entry name" value="RNA_pol_sigma-70_dom"/>
</dbReference>
<dbReference type="NCBIfam" id="TIGR02937">
    <property type="entry name" value="sigma70-ECF"/>
    <property type="match status" value="1"/>
</dbReference>
<dbReference type="AlphaFoldDB" id="A0A101JKE6"/>
<dbReference type="Proteomes" id="UP000053244">
    <property type="component" value="Unassembled WGS sequence"/>
</dbReference>
<evidence type="ECO:0000256" key="5">
    <source>
        <dbReference type="ARBA" id="ARBA00023163"/>
    </source>
</evidence>
<protein>
    <recommendedName>
        <fullName evidence="6">RNA polymerase sigma-70 region 2 domain-containing protein</fullName>
    </recommendedName>
</protein>
<evidence type="ECO:0000256" key="3">
    <source>
        <dbReference type="ARBA" id="ARBA00023082"/>
    </source>
</evidence>
<dbReference type="PANTHER" id="PTHR43133">
    <property type="entry name" value="RNA POLYMERASE ECF-TYPE SIGMA FACTO"/>
    <property type="match status" value="1"/>
</dbReference>
<dbReference type="PANTHER" id="PTHR43133:SF8">
    <property type="entry name" value="RNA POLYMERASE SIGMA FACTOR HI_1459-RELATED"/>
    <property type="match status" value="1"/>
</dbReference>
<evidence type="ECO:0000313" key="7">
    <source>
        <dbReference type="EMBL" id="KUL28475.1"/>
    </source>
</evidence>
<dbReference type="InterPro" id="IPR013324">
    <property type="entry name" value="RNA_pol_sigma_r3/r4-like"/>
</dbReference>
<keyword evidence="8" id="KW-1185">Reference proteome</keyword>
<reference evidence="7 8" key="1">
    <citation type="submission" date="2015-10" db="EMBL/GenBank/DDBJ databases">
        <authorList>
            <person name="Gilbert D.G."/>
        </authorList>
    </citation>
    <scope>NUCLEOTIDE SEQUENCE [LARGE SCALE GENOMIC DNA]</scope>
    <source>
        <strain evidence="7 8">NRRL B-16712</strain>
    </source>
</reference>
<dbReference type="EMBL" id="LLZH01000289">
    <property type="protein sequence ID" value="KUL28475.1"/>
    <property type="molecule type" value="Genomic_DNA"/>
</dbReference>
<dbReference type="InterPro" id="IPR036388">
    <property type="entry name" value="WH-like_DNA-bd_sf"/>
</dbReference>
<dbReference type="GO" id="GO:0006352">
    <property type="term" value="P:DNA-templated transcription initiation"/>
    <property type="evidence" value="ECO:0007669"/>
    <property type="project" value="InterPro"/>
</dbReference>
<dbReference type="Gene3D" id="1.10.10.10">
    <property type="entry name" value="Winged helix-like DNA-binding domain superfamily/Winged helix DNA-binding domain"/>
    <property type="match status" value="1"/>
</dbReference>
<name>A0A101JKE6_9ACTN</name>
<dbReference type="SUPFAM" id="SSF88946">
    <property type="entry name" value="Sigma2 domain of RNA polymerase sigma factors"/>
    <property type="match status" value="1"/>
</dbReference>
<accession>A0A101JKE6</accession>
<dbReference type="GO" id="GO:0003677">
    <property type="term" value="F:DNA binding"/>
    <property type="evidence" value="ECO:0007669"/>
    <property type="project" value="UniProtKB-KW"/>
</dbReference>
<evidence type="ECO:0000313" key="8">
    <source>
        <dbReference type="Proteomes" id="UP000053244"/>
    </source>
</evidence>
<comment type="caution">
    <text evidence="7">The sequence shown here is derived from an EMBL/GenBank/DDBJ whole genome shotgun (WGS) entry which is preliminary data.</text>
</comment>
<dbReference type="GO" id="GO:0016987">
    <property type="term" value="F:sigma factor activity"/>
    <property type="evidence" value="ECO:0007669"/>
    <property type="project" value="UniProtKB-KW"/>
</dbReference>
<evidence type="ECO:0000259" key="6">
    <source>
        <dbReference type="Pfam" id="PF04542"/>
    </source>
</evidence>
<keyword evidence="3" id="KW-0731">Sigma factor</keyword>
<dbReference type="InterPro" id="IPR013325">
    <property type="entry name" value="RNA_pol_sigma_r2"/>
</dbReference>
<dbReference type="SUPFAM" id="SSF88659">
    <property type="entry name" value="Sigma3 and sigma4 domains of RNA polymerase sigma factors"/>
    <property type="match status" value="1"/>
</dbReference>
<dbReference type="Pfam" id="PF04542">
    <property type="entry name" value="Sigma70_r2"/>
    <property type="match status" value="1"/>
</dbReference>
<evidence type="ECO:0000256" key="4">
    <source>
        <dbReference type="ARBA" id="ARBA00023125"/>
    </source>
</evidence>
<organism evidence="7 8">
    <name type="scientific">Actinoplanes awajinensis subsp. mycoplanecinus</name>
    <dbReference type="NCBI Taxonomy" id="135947"/>
    <lineage>
        <taxon>Bacteria</taxon>
        <taxon>Bacillati</taxon>
        <taxon>Actinomycetota</taxon>
        <taxon>Actinomycetes</taxon>
        <taxon>Micromonosporales</taxon>
        <taxon>Micromonosporaceae</taxon>
        <taxon>Actinoplanes</taxon>
    </lineage>
</organism>